<evidence type="ECO:0000256" key="14">
    <source>
        <dbReference type="SAM" id="Phobius"/>
    </source>
</evidence>
<comment type="caution">
    <text evidence="16">The sequence shown here is derived from an EMBL/GenBank/DDBJ whole genome shotgun (WGS) entry which is preliminary data.</text>
</comment>
<dbReference type="SUPFAM" id="SSF55781">
    <property type="entry name" value="GAF domain-like"/>
    <property type="match status" value="1"/>
</dbReference>
<dbReference type="PROSITE" id="PS50109">
    <property type="entry name" value="HIS_KIN"/>
    <property type="match status" value="1"/>
</dbReference>
<evidence type="ECO:0000256" key="2">
    <source>
        <dbReference type="ARBA" id="ARBA00004141"/>
    </source>
</evidence>
<dbReference type="SUPFAM" id="SSF55874">
    <property type="entry name" value="ATPase domain of HSP90 chaperone/DNA topoisomerase II/histidine kinase"/>
    <property type="match status" value="1"/>
</dbReference>
<dbReference type="Gene3D" id="1.10.287.130">
    <property type="match status" value="1"/>
</dbReference>
<dbReference type="FunFam" id="3.40.50.300:FF:000483">
    <property type="entry name" value="Sensor histidine kinase KdpD"/>
    <property type="match status" value="1"/>
</dbReference>
<keyword evidence="17" id="KW-1185">Reference proteome</keyword>
<dbReference type="GO" id="GO:0005524">
    <property type="term" value="F:ATP binding"/>
    <property type="evidence" value="ECO:0007669"/>
    <property type="project" value="UniProtKB-KW"/>
</dbReference>
<dbReference type="InterPro" id="IPR027417">
    <property type="entry name" value="P-loop_NTPase"/>
</dbReference>
<dbReference type="Gene3D" id="1.20.120.620">
    <property type="entry name" value="Backbone structure of the membrane domain of e. Coli histidine kinase receptor kdpd"/>
    <property type="match status" value="1"/>
</dbReference>
<dbReference type="PANTHER" id="PTHR45569:SF1">
    <property type="entry name" value="SENSOR PROTEIN KDPD"/>
    <property type="match status" value="1"/>
</dbReference>
<dbReference type="Pfam" id="PF13493">
    <property type="entry name" value="DUF4118"/>
    <property type="match status" value="1"/>
</dbReference>
<feature type="domain" description="Histidine kinase" evidence="15">
    <location>
        <begin position="675"/>
        <end position="892"/>
    </location>
</feature>
<evidence type="ECO:0000256" key="12">
    <source>
        <dbReference type="ARBA" id="ARBA00023136"/>
    </source>
</evidence>
<evidence type="ECO:0000313" key="17">
    <source>
        <dbReference type="Proteomes" id="UP000032483"/>
    </source>
</evidence>
<dbReference type="CDD" id="cd00082">
    <property type="entry name" value="HisKA"/>
    <property type="match status" value="1"/>
</dbReference>
<dbReference type="RefSeq" id="WP_050004394.1">
    <property type="nucleotide sequence ID" value="NZ_CAUEXJ010000027.1"/>
</dbReference>
<keyword evidence="7" id="KW-0547">Nucleotide-binding</keyword>
<dbReference type="CDD" id="cd01987">
    <property type="entry name" value="USP_KdpD-like"/>
    <property type="match status" value="1"/>
</dbReference>
<proteinExistence type="predicted"/>
<evidence type="ECO:0000256" key="4">
    <source>
        <dbReference type="ARBA" id="ARBA00022553"/>
    </source>
</evidence>
<gene>
    <name evidence="16" type="ORF">TQ39_02090</name>
</gene>
<dbReference type="InterPro" id="IPR036097">
    <property type="entry name" value="HisK_dim/P_sf"/>
</dbReference>
<evidence type="ECO:0000256" key="5">
    <source>
        <dbReference type="ARBA" id="ARBA00022679"/>
    </source>
</evidence>
<dbReference type="SMART" id="SM00387">
    <property type="entry name" value="HATPase_c"/>
    <property type="match status" value="1"/>
</dbReference>
<dbReference type="InterPro" id="IPR025201">
    <property type="entry name" value="KdpD_TM"/>
</dbReference>
<organism evidence="16 17">
    <name type="scientific">Ruthenibacterium lactatiformans</name>
    <dbReference type="NCBI Taxonomy" id="1550024"/>
    <lineage>
        <taxon>Bacteria</taxon>
        <taxon>Bacillati</taxon>
        <taxon>Bacillota</taxon>
        <taxon>Clostridia</taxon>
        <taxon>Eubacteriales</taxon>
        <taxon>Oscillospiraceae</taxon>
        <taxon>Ruthenibacterium</taxon>
    </lineage>
</organism>
<dbReference type="GO" id="GO:0000155">
    <property type="term" value="F:phosphorelay sensor kinase activity"/>
    <property type="evidence" value="ECO:0007669"/>
    <property type="project" value="InterPro"/>
</dbReference>
<evidence type="ECO:0000256" key="11">
    <source>
        <dbReference type="ARBA" id="ARBA00023012"/>
    </source>
</evidence>
<dbReference type="GO" id="GO:0005886">
    <property type="term" value="C:plasma membrane"/>
    <property type="evidence" value="ECO:0007669"/>
    <property type="project" value="TreeGrafter"/>
</dbReference>
<feature type="transmembrane region" description="Helical" evidence="14">
    <location>
        <begin position="443"/>
        <end position="462"/>
    </location>
</feature>
<dbReference type="PRINTS" id="PR00344">
    <property type="entry name" value="BCTRLSENSOR"/>
</dbReference>
<dbReference type="Gene3D" id="3.40.50.300">
    <property type="entry name" value="P-loop containing nucleotide triphosphate hydrolases"/>
    <property type="match status" value="1"/>
</dbReference>
<dbReference type="InterPro" id="IPR005467">
    <property type="entry name" value="His_kinase_dom"/>
</dbReference>
<dbReference type="AlphaFoldDB" id="A0A0D8J2Q5"/>
<dbReference type="Pfam" id="PF02518">
    <property type="entry name" value="HATPase_c"/>
    <property type="match status" value="1"/>
</dbReference>
<dbReference type="EC" id="2.7.13.3" evidence="3"/>
<evidence type="ECO:0000256" key="7">
    <source>
        <dbReference type="ARBA" id="ARBA00022741"/>
    </source>
</evidence>
<dbReference type="FunFam" id="3.30.565.10:FF:000042">
    <property type="entry name" value="Two-component sensor histidine kinase KdpD"/>
    <property type="match status" value="1"/>
</dbReference>
<sequence>MQDTRPDPDRILHQIQQQEADAAHVRGRLKIFFGYAAGVGKTYAMLEAAHAALAAGTDVVAGYIEPHTRPDTLALLEGLEQLPPLCVEYKNVTLREFDLDAAIARRPALLLVDELAHTNAEGCRHRKRCQDIEELLALGIDVYTTVNVQHLESLNDIVAAVTGITVRERVPDSVFDNADQVELVDIEPDDLLARLDRGKVYRPLQARRAMDHFFTRENLVALREIALRRTADRVNRRAEKGKDASAGYYTGEHILICLSSSPSNARVIRTAARLSDAFHGRFTALFVEVPGTRELNGESLARLRGNLRLAEQLGARIATIYGEDVAAQIAEYARASGVSKIVIGRSNNRRGILPRPTLVEQLTALAPNVDVYIIPDNLPPYRRHRRAPPERLTPADTFKTLGLLGLSTAVALGFAAIGLSEANVITVFILGVLFVSVCTGSRIYGAAASFFSVLLFNFFFTVPRFTLQFNDPGYAVTFAIMFAASFITSTLTVRAQRQARQSSLKAYRTEVLLETSQKLQQSETQDDIIRQMARQMQRLLGRTICLYLADGKTLGRPTVFPTPDAGTDTAPYITPGEQAVAEWVFRNNKHAGAGTDTLPGAKCLYLAVRSQDTVFAVAGIAMDLGGPLDVYDRNLLLAMLNEFALALERQQAAEARNRLFIQARQEQLRANLLRAVSHDLRTPLTSISGNASILMGGPELLDEKKKQQLYTDIYDDAMWLISLVENLLTVTRIENGTMQLTLEPELIDEVAQEALRHLNRRSAEHTVTLAVPDDLLMAKMDPQLIVQVLINLTDNAIKYTPAGSSIAVSAQRSGETVRVEVADDGPGIPDAAKEKLFEMFYTAQAKRGDGRRGLGLGLSLCRSIVEAHGGQIGVRDNNPHGTVFWFTLPASDTPSAPPQNGPAVLQKCVFSDFA</sequence>
<dbReference type="CDD" id="cd00075">
    <property type="entry name" value="HATPase"/>
    <property type="match status" value="1"/>
</dbReference>
<evidence type="ECO:0000256" key="13">
    <source>
        <dbReference type="ARBA" id="ARBA00057300"/>
    </source>
</evidence>
<name>A0A0D8J2Q5_9FIRM</name>
<reference evidence="16" key="1">
    <citation type="submission" date="2015-02" db="EMBL/GenBank/DDBJ databases">
        <title>A novel member of the family Ruminococcaceae isolated from human feces.</title>
        <authorList>
            <person name="Shkoporov A.N."/>
            <person name="Chaplin A.V."/>
            <person name="Motuzova O.V."/>
            <person name="Kafarskaia L.I."/>
            <person name="Khokhlova E.V."/>
            <person name="Efimov B.A."/>
        </authorList>
    </citation>
    <scope>NUCLEOTIDE SEQUENCE [LARGE SCALE GENOMIC DNA]</scope>
    <source>
        <strain evidence="16">585-1</strain>
    </source>
</reference>
<evidence type="ECO:0000256" key="9">
    <source>
        <dbReference type="ARBA" id="ARBA00022840"/>
    </source>
</evidence>
<evidence type="ECO:0000256" key="3">
    <source>
        <dbReference type="ARBA" id="ARBA00012438"/>
    </source>
</evidence>
<evidence type="ECO:0000256" key="8">
    <source>
        <dbReference type="ARBA" id="ARBA00022777"/>
    </source>
</evidence>
<dbReference type="SUPFAM" id="SSF52402">
    <property type="entry name" value="Adenine nucleotide alpha hydrolases-like"/>
    <property type="match status" value="1"/>
</dbReference>
<accession>A0A0D8J2Q5</accession>
<dbReference type="PATRIC" id="fig|1550024.3.peg.465"/>
<evidence type="ECO:0000256" key="6">
    <source>
        <dbReference type="ARBA" id="ARBA00022692"/>
    </source>
</evidence>
<dbReference type="SMART" id="SM00388">
    <property type="entry name" value="HisKA"/>
    <property type="match status" value="1"/>
</dbReference>
<comment type="function">
    <text evidence="13">Member of the two-component regulatory system KdpD/KdpE involved in the regulation of the kdp operon. KdpD may function as a membrane-associated protein kinase that phosphorylates KdpE in response to environmental signals.</text>
</comment>
<feature type="transmembrane region" description="Helical" evidence="14">
    <location>
        <begin position="474"/>
        <end position="493"/>
    </location>
</feature>
<dbReference type="PANTHER" id="PTHR45569">
    <property type="entry name" value="SENSOR PROTEIN KDPD"/>
    <property type="match status" value="1"/>
</dbReference>
<dbReference type="Pfam" id="PF02702">
    <property type="entry name" value="KdpD"/>
    <property type="match status" value="1"/>
</dbReference>
<keyword evidence="5" id="KW-0808">Transferase</keyword>
<dbReference type="Gene3D" id="3.40.50.620">
    <property type="entry name" value="HUPs"/>
    <property type="match status" value="1"/>
</dbReference>
<protein>
    <recommendedName>
        <fullName evidence="3">histidine kinase</fullName>
        <ecNumber evidence="3">2.7.13.3</ecNumber>
    </recommendedName>
</protein>
<comment type="subcellular location">
    <subcellularLocation>
        <location evidence="2">Membrane</location>
        <topology evidence="2">Multi-pass membrane protein</topology>
    </subcellularLocation>
</comment>
<dbReference type="GeneID" id="42855425"/>
<evidence type="ECO:0000313" key="16">
    <source>
        <dbReference type="EMBL" id="KJF41039.1"/>
    </source>
</evidence>
<dbReference type="GO" id="GO:0042802">
    <property type="term" value="F:identical protein binding"/>
    <property type="evidence" value="ECO:0007669"/>
    <property type="project" value="UniProtKB-ARBA"/>
</dbReference>
<dbReference type="InterPro" id="IPR003852">
    <property type="entry name" value="Sig_transdc_His_kinase_KdpD_N"/>
</dbReference>
<dbReference type="InterPro" id="IPR004358">
    <property type="entry name" value="Sig_transdc_His_kin-like_C"/>
</dbReference>
<keyword evidence="10 14" id="KW-1133">Transmembrane helix</keyword>
<keyword evidence="9" id="KW-0067">ATP-binding</keyword>
<dbReference type="EMBL" id="JXXK01000002">
    <property type="protein sequence ID" value="KJF41039.1"/>
    <property type="molecule type" value="Genomic_DNA"/>
</dbReference>
<dbReference type="InterPro" id="IPR052023">
    <property type="entry name" value="Histidine_kinase_KdpD"/>
</dbReference>
<keyword evidence="4" id="KW-0597">Phosphoprotein</keyword>
<dbReference type="InterPro" id="IPR036890">
    <property type="entry name" value="HATPase_C_sf"/>
</dbReference>
<dbReference type="Proteomes" id="UP000032483">
    <property type="component" value="Unassembled WGS sequence"/>
</dbReference>
<keyword evidence="8 16" id="KW-0418">Kinase</keyword>
<evidence type="ECO:0000256" key="10">
    <source>
        <dbReference type="ARBA" id="ARBA00022989"/>
    </source>
</evidence>
<dbReference type="InterPro" id="IPR003594">
    <property type="entry name" value="HATPase_dom"/>
</dbReference>
<dbReference type="InterPro" id="IPR029016">
    <property type="entry name" value="GAF-like_dom_sf"/>
</dbReference>
<keyword evidence="11" id="KW-0902">Two-component regulatory system</keyword>
<dbReference type="SUPFAM" id="SSF47384">
    <property type="entry name" value="Homodimeric domain of signal transducing histidine kinase"/>
    <property type="match status" value="1"/>
</dbReference>
<feature type="transmembrane region" description="Helical" evidence="14">
    <location>
        <begin position="403"/>
        <end position="436"/>
    </location>
</feature>
<dbReference type="GO" id="GO:0005737">
    <property type="term" value="C:cytoplasm"/>
    <property type="evidence" value="ECO:0007669"/>
    <property type="project" value="UniProtKB-ARBA"/>
</dbReference>
<dbReference type="Gene3D" id="3.30.450.40">
    <property type="match status" value="1"/>
</dbReference>
<dbReference type="InterPro" id="IPR014729">
    <property type="entry name" value="Rossmann-like_a/b/a_fold"/>
</dbReference>
<dbReference type="InterPro" id="IPR038318">
    <property type="entry name" value="KdpD_sf"/>
</dbReference>
<dbReference type="Pfam" id="PF00512">
    <property type="entry name" value="HisKA"/>
    <property type="match status" value="1"/>
</dbReference>
<evidence type="ECO:0000256" key="1">
    <source>
        <dbReference type="ARBA" id="ARBA00000085"/>
    </source>
</evidence>
<evidence type="ECO:0000259" key="15">
    <source>
        <dbReference type="PROSITE" id="PS50109"/>
    </source>
</evidence>
<dbReference type="Gene3D" id="3.30.565.10">
    <property type="entry name" value="Histidine kinase-like ATPase, C-terminal domain"/>
    <property type="match status" value="1"/>
</dbReference>
<dbReference type="InterPro" id="IPR003661">
    <property type="entry name" value="HisK_dim/P_dom"/>
</dbReference>
<keyword evidence="12 14" id="KW-0472">Membrane</keyword>
<keyword evidence="6 14" id="KW-0812">Transmembrane</keyword>
<comment type="catalytic activity">
    <reaction evidence="1">
        <text>ATP + protein L-histidine = ADP + protein N-phospho-L-histidine.</text>
        <dbReference type="EC" id="2.7.13.3"/>
    </reaction>
</comment>